<evidence type="ECO:0000256" key="8">
    <source>
        <dbReference type="ARBA" id="ARBA00022884"/>
    </source>
</evidence>
<dbReference type="SUPFAM" id="SSF81301">
    <property type="entry name" value="Nucleotidyltransferase"/>
    <property type="match status" value="1"/>
</dbReference>
<proteinExistence type="predicted"/>
<feature type="domain" description="CCA-adding enzyme C-terminal" evidence="11">
    <location>
        <begin position="268"/>
        <end position="314"/>
    </location>
</feature>
<dbReference type="GO" id="GO:0016787">
    <property type="term" value="F:hydrolase activity"/>
    <property type="evidence" value="ECO:0007669"/>
    <property type="project" value="UniProtKB-KW"/>
</dbReference>
<dbReference type="Gene3D" id="1.10.246.80">
    <property type="match status" value="1"/>
</dbReference>
<dbReference type="Pfam" id="PF13735">
    <property type="entry name" value="tRNA_NucTran2_2"/>
    <property type="match status" value="1"/>
</dbReference>
<evidence type="ECO:0000256" key="6">
    <source>
        <dbReference type="ARBA" id="ARBA00022741"/>
    </source>
</evidence>
<reference evidence="12" key="1">
    <citation type="journal article" date="2014" name="Genome Biol. Evol.">
        <title>Pangenome evidence for extensive interdomain horizontal transfer affecting lineage core and shell genes in uncultured planktonic thaumarchaeota and euryarchaeota.</title>
        <authorList>
            <person name="Deschamps P."/>
            <person name="Zivanovic Y."/>
            <person name="Moreira D."/>
            <person name="Rodriguez-Valera F."/>
            <person name="Lopez-Garcia P."/>
        </authorList>
    </citation>
    <scope>NUCLEOTIDE SEQUENCE</scope>
</reference>
<sequence>MDDDLSRRDFTINAVAWHPLRDELYDPFGGVEDLERGILRTVGPPADRLAEDYLRVLRALRFAGRFELTVDQATWDALCDATDQLGILSPERVREELLKVLAGDSQPSRALSLYAAVGVLDPLMPELAELVGAKRGEVPVDAWSYALLVVDALFRKRPILRLTALLQATSPRAAAQLLIRLRFSNAQVDTVVSLVRAGPGPPSATATSSDKRRWLSRVGAARLPELARIWCGQQRVEGALGVTHPTDAVGTWRAFRRELRKAPPLAVSDLAVNGNDLIRAGLRPGPHFGKILDALLERVLEDPSLNRRDGLLTMATELATD</sequence>
<comment type="cofactor">
    <cofactor evidence="1">
        <name>Mg(2+)</name>
        <dbReference type="ChEBI" id="CHEBI:18420"/>
    </cofactor>
</comment>
<keyword evidence="7" id="KW-0460">Magnesium</keyword>
<organism evidence="12">
    <name type="scientific">uncultured marine thaumarchaeote AD1000_100_C06</name>
    <dbReference type="NCBI Taxonomy" id="1455887"/>
    <lineage>
        <taxon>Archaea</taxon>
        <taxon>Nitrososphaerota</taxon>
        <taxon>environmental samples</taxon>
    </lineage>
</organism>
<keyword evidence="3" id="KW-0819">tRNA processing</keyword>
<dbReference type="EC" id="2.7.7.72" evidence="12"/>
<dbReference type="GO" id="GO:0000049">
    <property type="term" value="F:tRNA binding"/>
    <property type="evidence" value="ECO:0007669"/>
    <property type="project" value="TreeGrafter"/>
</dbReference>
<dbReference type="GO" id="GO:0046872">
    <property type="term" value="F:metal ion binding"/>
    <property type="evidence" value="ECO:0007669"/>
    <property type="project" value="UniProtKB-KW"/>
</dbReference>
<dbReference type="InterPro" id="IPR043519">
    <property type="entry name" value="NT_sf"/>
</dbReference>
<keyword evidence="4 12" id="KW-0548">Nucleotidyltransferase</keyword>
<dbReference type="InterPro" id="IPR032828">
    <property type="entry name" value="PolyA_RNA-bd"/>
</dbReference>
<feature type="domain" description="Poly A polymerase head" evidence="9">
    <location>
        <begin position="2"/>
        <end position="40"/>
    </location>
</feature>
<evidence type="ECO:0000256" key="4">
    <source>
        <dbReference type="ARBA" id="ARBA00022695"/>
    </source>
</evidence>
<dbReference type="AlphaFoldDB" id="A0A075FNB8"/>
<dbReference type="InterPro" id="IPR002646">
    <property type="entry name" value="PolA_pol_head_dom"/>
</dbReference>
<evidence type="ECO:0000256" key="5">
    <source>
        <dbReference type="ARBA" id="ARBA00022723"/>
    </source>
</evidence>
<name>A0A075FNB8_9ARCH</name>
<accession>A0A075FNB8</accession>
<protein>
    <submittedName>
        <fullName evidence="12">Polynucleotide adenylyltransferase/metal dependent phosphohydrolase (Cca)</fullName>
        <ecNumber evidence="12">2.7.7.72</ecNumber>
    </submittedName>
</protein>
<evidence type="ECO:0000256" key="2">
    <source>
        <dbReference type="ARBA" id="ARBA00022679"/>
    </source>
</evidence>
<keyword evidence="2 12" id="KW-0808">Transferase</keyword>
<dbReference type="GO" id="GO:0008033">
    <property type="term" value="P:tRNA processing"/>
    <property type="evidence" value="ECO:0007669"/>
    <property type="project" value="UniProtKB-KW"/>
</dbReference>
<dbReference type="Gene3D" id="1.10.3090.10">
    <property type="entry name" value="cca-adding enzyme, domain 2"/>
    <property type="match status" value="1"/>
</dbReference>
<evidence type="ECO:0000259" key="11">
    <source>
        <dbReference type="Pfam" id="PF13735"/>
    </source>
</evidence>
<feature type="domain" description="tRNA nucleotidyltransferase/poly(A) polymerase RNA and SrmB- binding" evidence="10">
    <location>
        <begin position="68"/>
        <end position="128"/>
    </location>
</feature>
<dbReference type="PANTHER" id="PTHR46173">
    <property type="entry name" value="CCA TRNA NUCLEOTIDYLTRANSFERASE 1, MITOCHONDRIAL"/>
    <property type="match status" value="1"/>
</dbReference>
<evidence type="ECO:0000256" key="7">
    <source>
        <dbReference type="ARBA" id="ARBA00022842"/>
    </source>
</evidence>
<dbReference type="Pfam" id="PF01743">
    <property type="entry name" value="PolyA_pol"/>
    <property type="match status" value="1"/>
</dbReference>
<evidence type="ECO:0000259" key="9">
    <source>
        <dbReference type="Pfam" id="PF01743"/>
    </source>
</evidence>
<keyword evidence="8" id="KW-0694">RNA-binding</keyword>
<dbReference type="Gene3D" id="3.30.460.10">
    <property type="entry name" value="Beta Polymerase, domain 2"/>
    <property type="match status" value="1"/>
</dbReference>
<dbReference type="InterPro" id="IPR032810">
    <property type="entry name" value="CCA-adding_enz_C"/>
</dbReference>
<dbReference type="EMBL" id="KF900324">
    <property type="protein sequence ID" value="AIE90976.1"/>
    <property type="molecule type" value="Genomic_DNA"/>
</dbReference>
<evidence type="ECO:0000313" key="12">
    <source>
        <dbReference type="EMBL" id="AIE90976.1"/>
    </source>
</evidence>
<evidence type="ECO:0000256" key="1">
    <source>
        <dbReference type="ARBA" id="ARBA00001946"/>
    </source>
</evidence>
<keyword evidence="5" id="KW-0479">Metal-binding</keyword>
<keyword evidence="6" id="KW-0547">Nucleotide-binding</keyword>
<dbReference type="GO" id="GO:0004810">
    <property type="term" value="F:CCA tRNA nucleotidyltransferase activity"/>
    <property type="evidence" value="ECO:0007669"/>
    <property type="project" value="UniProtKB-EC"/>
</dbReference>
<gene>
    <name evidence="12" type="primary">cca</name>
</gene>
<evidence type="ECO:0000256" key="3">
    <source>
        <dbReference type="ARBA" id="ARBA00022694"/>
    </source>
</evidence>
<dbReference type="GO" id="GO:0000166">
    <property type="term" value="F:nucleotide binding"/>
    <property type="evidence" value="ECO:0007669"/>
    <property type="project" value="UniProtKB-KW"/>
</dbReference>
<dbReference type="PANTHER" id="PTHR46173:SF1">
    <property type="entry name" value="CCA TRNA NUCLEOTIDYLTRANSFERASE 1, MITOCHONDRIAL"/>
    <property type="match status" value="1"/>
</dbReference>
<evidence type="ECO:0000259" key="10">
    <source>
        <dbReference type="Pfam" id="PF12627"/>
    </source>
</evidence>
<keyword evidence="12" id="KW-0378">Hydrolase</keyword>
<dbReference type="Pfam" id="PF12627">
    <property type="entry name" value="PolyA_pol_RNAbd"/>
    <property type="match status" value="1"/>
</dbReference>
<dbReference type="SUPFAM" id="SSF81891">
    <property type="entry name" value="Poly A polymerase C-terminal region-like"/>
    <property type="match status" value="1"/>
</dbReference>
<dbReference type="InterPro" id="IPR050264">
    <property type="entry name" value="Bact_CCA-adding_enz_type3_sf"/>
</dbReference>